<accession>A0AAE1U5G0</accession>
<evidence type="ECO:0000256" key="1">
    <source>
        <dbReference type="SAM" id="Phobius"/>
    </source>
</evidence>
<organism evidence="2 3">
    <name type="scientific">Petrolisthes manimaculis</name>
    <dbReference type="NCBI Taxonomy" id="1843537"/>
    <lineage>
        <taxon>Eukaryota</taxon>
        <taxon>Metazoa</taxon>
        <taxon>Ecdysozoa</taxon>
        <taxon>Arthropoda</taxon>
        <taxon>Crustacea</taxon>
        <taxon>Multicrustacea</taxon>
        <taxon>Malacostraca</taxon>
        <taxon>Eumalacostraca</taxon>
        <taxon>Eucarida</taxon>
        <taxon>Decapoda</taxon>
        <taxon>Pleocyemata</taxon>
        <taxon>Anomura</taxon>
        <taxon>Galatheoidea</taxon>
        <taxon>Porcellanidae</taxon>
        <taxon>Petrolisthes</taxon>
    </lineage>
</organism>
<keyword evidence="1" id="KW-0472">Membrane</keyword>
<sequence>MLPRIKSLNRFSGRFLGRLLLVIIATGILTAQIYIILGTKGSGDPLPLSPRQVQQFLMNKMYELKPRTQEHELPNTIMDLKEEDLSHDTVKESEMKSYQLPVSHRSQLTVVCVLLLLVVTQITTALVYWDDNDENTNLSMISDATHILTEG</sequence>
<dbReference type="AlphaFoldDB" id="A0AAE1U5G0"/>
<dbReference type="Proteomes" id="UP001292094">
    <property type="component" value="Unassembled WGS sequence"/>
</dbReference>
<comment type="caution">
    <text evidence="2">The sequence shown here is derived from an EMBL/GenBank/DDBJ whole genome shotgun (WGS) entry which is preliminary data.</text>
</comment>
<feature type="transmembrane region" description="Helical" evidence="1">
    <location>
        <begin position="108"/>
        <end position="129"/>
    </location>
</feature>
<protein>
    <submittedName>
        <fullName evidence="2">Uncharacterized protein</fullName>
    </submittedName>
</protein>
<dbReference type="EMBL" id="JAWZYT010002094">
    <property type="protein sequence ID" value="KAK4306739.1"/>
    <property type="molecule type" value="Genomic_DNA"/>
</dbReference>
<evidence type="ECO:0000313" key="3">
    <source>
        <dbReference type="Proteomes" id="UP001292094"/>
    </source>
</evidence>
<keyword evidence="3" id="KW-1185">Reference proteome</keyword>
<gene>
    <name evidence="2" type="ORF">Pmani_021462</name>
</gene>
<evidence type="ECO:0000313" key="2">
    <source>
        <dbReference type="EMBL" id="KAK4306739.1"/>
    </source>
</evidence>
<keyword evidence="1" id="KW-0812">Transmembrane</keyword>
<name>A0AAE1U5G0_9EUCA</name>
<feature type="transmembrane region" description="Helical" evidence="1">
    <location>
        <begin position="15"/>
        <end position="37"/>
    </location>
</feature>
<proteinExistence type="predicted"/>
<keyword evidence="1" id="KW-1133">Transmembrane helix</keyword>
<reference evidence="2" key="1">
    <citation type="submission" date="2023-11" db="EMBL/GenBank/DDBJ databases">
        <title>Genome assemblies of two species of porcelain crab, Petrolisthes cinctipes and Petrolisthes manimaculis (Anomura: Porcellanidae).</title>
        <authorList>
            <person name="Angst P."/>
        </authorList>
    </citation>
    <scope>NUCLEOTIDE SEQUENCE</scope>
    <source>
        <strain evidence="2">PB745_02</strain>
        <tissue evidence="2">Gill</tissue>
    </source>
</reference>